<protein>
    <submittedName>
        <fullName evidence="2">Uncharacterized protein</fullName>
    </submittedName>
</protein>
<name>A0ABU2RXP1_9ACTN</name>
<evidence type="ECO:0000256" key="1">
    <source>
        <dbReference type="SAM" id="MobiDB-lite"/>
    </source>
</evidence>
<accession>A0ABU2RXP1</accession>
<dbReference type="RefSeq" id="WP_311615103.1">
    <property type="nucleotide sequence ID" value="NZ_JAVREV010000001.1"/>
</dbReference>
<dbReference type="EMBL" id="JAVREV010000001">
    <property type="protein sequence ID" value="MDT0441382.1"/>
    <property type="molecule type" value="Genomic_DNA"/>
</dbReference>
<dbReference type="Proteomes" id="UP001183615">
    <property type="component" value="Unassembled WGS sequence"/>
</dbReference>
<proteinExistence type="predicted"/>
<evidence type="ECO:0000313" key="2">
    <source>
        <dbReference type="EMBL" id="MDT0441382.1"/>
    </source>
</evidence>
<keyword evidence="3" id="KW-1185">Reference proteome</keyword>
<feature type="region of interest" description="Disordered" evidence="1">
    <location>
        <begin position="22"/>
        <end position="56"/>
    </location>
</feature>
<sequence length="106" mass="11450">MNHQSPAELTEWTEWTELRQSLGEQRVLRGDRPSGPGPGRGGGEPAAASRRKARDARDALCATARMVLADVADALRRGHATAPPRLRIVARARCCSPCHRSGEAGR</sequence>
<evidence type="ECO:0000313" key="3">
    <source>
        <dbReference type="Proteomes" id="UP001183615"/>
    </source>
</evidence>
<organism evidence="2 3">
    <name type="scientific">Streptomyces johnsoniae</name>
    <dbReference type="NCBI Taxonomy" id="3075532"/>
    <lineage>
        <taxon>Bacteria</taxon>
        <taxon>Bacillati</taxon>
        <taxon>Actinomycetota</taxon>
        <taxon>Actinomycetes</taxon>
        <taxon>Kitasatosporales</taxon>
        <taxon>Streptomycetaceae</taxon>
        <taxon>Streptomyces</taxon>
    </lineage>
</organism>
<gene>
    <name evidence="2" type="ORF">RM779_02035</name>
</gene>
<reference evidence="3" key="1">
    <citation type="submission" date="2023-07" db="EMBL/GenBank/DDBJ databases">
        <title>30 novel species of actinomycetes from the DSMZ collection.</title>
        <authorList>
            <person name="Nouioui I."/>
        </authorList>
    </citation>
    <scope>NUCLEOTIDE SEQUENCE [LARGE SCALE GENOMIC DNA]</scope>
    <source>
        <strain evidence="3">DSM 41886</strain>
    </source>
</reference>
<comment type="caution">
    <text evidence="2">The sequence shown here is derived from an EMBL/GenBank/DDBJ whole genome shotgun (WGS) entry which is preliminary data.</text>
</comment>